<name>A0A388LMG2_CHABU</name>
<protein>
    <recommendedName>
        <fullName evidence="14">Mitochondrial carrier protein</fullName>
    </recommendedName>
</protein>
<evidence type="ECO:0000256" key="9">
    <source>
        <dbReference type="PROSITE-ProRule" id="PRU00282"/>
    </source>
</evidence>
<dbReference type="SUPFAM" id="SSF103506">
    <property type="entry name" value="Mitochondrial carrier"/>
    <property type="match status" value="1"/>
</dbReference>
<gene>
    <name evidence="12" type="ORF">CBR_g37220</name>
</gene>
<dbReference type="InterPro" id="IPR002067">
    <property type="entry name" value="MCP"/>
</dbReference>
<keyword evidence="13" id="KW-1185">Reference proteome</keyword>
<evidence type="ECO:0000256" key="4">
    <source>
        <dbReference type="ARBA" id="ARBA00022692"/>
    </source>
</evidence>
<proteinExistence type="inferred from homology"/>
<dbReference type="OMA" id="VKQVPMH"/>
<dbReference type="OrthoDB" id="270584at2759"/>
<comment type="subcellular location">
    <subcellularLocation>
        <location evidence="1">Mitochondrion inner membrane</location>
        <topology evidence="1">Multi-pass membrane protein</topology>
    </subcellularLocation>
</comment>
<evidence type="ECO:0000256" key="5">
    <source>
        <dbReference type="ARBA" id="ARBA00022737"/>
    </source>
</evidence>
<evidence type="ECO:0000313" key="12">
    <source>
        <dbReference type="EMBL" id="GBG83507.1"/>
    </source>
</evidence>
<feature type="region of interest" description="Disordered" evidence="11">
    <location>
        <begin position="1"/>
        <end position="36"/>
    </location>
</feature>
<dbReference type="PROSITE" id="PS50920">
    <property type="entry name" value="SOLCAR"/>
    <property type="match status" value="3"/>
</dbReference>
<dbReference type="AlphaFoldDB" id="A0A388LMG2"/>
<dbReference type="InterPro" id="IPR018108">
    <property type="entry name" value="MCP_transmembrane"/>
</dbReference>
<keyword evidence="5" id="KW-0677">Repeat</keyword>
<feature type="repeat" description="Solcar" evidence="9">
    <location>
        <begin position="53"/>
        <end position="139"/>
    </location>
</feature>
<reference evidence="12 13" key="1">
    <citation type="journal article" date="2018" name="Cell">
        <title>The Chara Genome: Secondary Complexity and Implications for Plant Terrestrialization.</title>
        <authorList>
            <person name="Nishiyama T."/>
            <person name="Sakayama H."/>
            <person name="Vries J.D."/>
            <person name="Buschmann H."/>
            <person name="Saint-Marcoux D."/>
            <person name="Ullrich K.K."/>
            <person name="Haas F.B."/>
            <person name="Vanderstraeten L."/>
            <person name="Becker D."/>
            <person name="Lang D."/>
            <person name="Vosolsobe S."/>
            <person name="Rombauts S."/>
            <person name="Wilhelmsson P.K.I."/>
            <person name="Janitza P."/>
            <person name="Kern R."/>
            <person name="Heyl A."/>
            <person name="Rumpler F."/>
            <person name="Villalobos L.I.A.C."/>
            <person name="Clay J.M."/>
            <person name="Skokan R."/>
            <person name="Toyoda A."/>
            <person name="Suzuki Y."/>
            <person name="Kagoshima H."/>
            <person name="Schijlen E."/>
            <person name="Tajeshwar N."/>
            <person name="Catarino B."/>
            <person name="Hetherington A.J."/>
            <person name="Saltykova A."/>
            <person name="Bonnot C."/>
            <person name="Breuninger H."/>
            <person name="Symeonidi A."/>
            <person name="Radhakrishnan G.V."/>
            <person name="Van Nieuwerburgh F."/>
            <person name="Deforce D."/>
            <person name="Chang C."/>
            <person name="Karol K.G."/>
            <person name="Hedrich R."/>
            <person name="Ulvskov P."/>
            <person name="Glockner G."/>
            <person name="Delwiche C.F."/>
            <person name="Petrasek J."/>
            <person name="Van de Peer Y."/>
            <person name="Friml J."/>
            <person name="Beilby M."/>
            <person name="Dolan L."/>
            <person name="Kohara Y."/>
            <person name="Sugano S."/>
            <person name="Fujiyama A."/>
            <person name="Delaux P.-M."/>
            <person name="Quint M."/>
            <person name="TheiBen G."/>
            <person name="Hagemann M."/>
            <person name="Harholt J."/>
            <person name="Dunand C."/>
            <person name="Zachgo S."/>
            <person name="Langdale J."/>
            <person name="Maumus F."/>
            <person name="Straeten D.V.D."/>
            <person name="Gould S.B."/>
            <person name="Rensing S.A."/>
        </authorList>
    </citation>
    <scope>NUCLEOTIDE SEQUENCE [LARGE SCALE GENOMIC DNA]</scope>
    <source>
        <strain evidence="12 13">S276</strain>
    </source>
</reference>
<keyword evidence="4 9" id="KW-0812">Transmembrane</keyword>
<keyword evidence="6" id="KW-0999">Mitochondrion inner membrane</keyword>
<dbReference type="Pfam" id="PF00153">
    <property type="entry name" value="Mito_carr"/>
    <property type="match status" value="3"/>
</dbReference>
<comment type="similarity">
    <text evidence="2 10">Belongs to the mitochondrial carrier (TC 2.A.29) family.</text>
</comment>
<evidence type="ECO:0000256" key="6">
    <source>
        <dbReference type="ARBA" id="ARBA00022792"/>
    </source>
</evidence>
<dbReference type="Gramene" id="GBG83507">
    <property type="protein sequence ID" value="GBG83507"/>
    <property type="gene ID" value="CBR_g37220"/>
</dbReference>
<feature type="repeat" description="Solcar" evidence="9">
    <location>
        <begin position="249"/>
        <end position="357"/>
    </location>
</feature>
<dbReference type="InterPro" id="IPR002167">
    <property type="entry name" value="GDC-like"/>
</dbReference>
<keyword evidence="3 10" id="KW-0813">Transport</keyword>
<dbReference type="Gene3D" id="1.50.40.10">
    <property type="entry name" value="Mitochondrial carrier domain"/>
    <property type="match status" value="1"/>
</dbReference>
<dbReference type="STRING" id="69332.A0A388LMG2"/>
<dbReference type="GO" id="GO:0005743">
    <property type="term" value="C:mitochondrial inner membrane"/>
    <property type="evidence" value="ECO:0007669"/>
    <property type="project" value="UniProtKB-SubCell"/>
</dbReference>
<evidence type="ECO:0000256" key="8">
    <source>
        <dbReference type="ARBA" id="ARBA00023136"/>
    </source>
</evidence>
<evidence type="ECO:0000256" key="1">
    <source>
        <dbReference type="ARBA" id="ARBA00004448"/>
    </source>
</evidence>
<dbReference type="EMBL" id="BFEA01000441">
    <property type="protein sequence ID" value="GBG83507.1"/>
    <property type="molecule type" value="Genomic_DNA"/>
</dbReference>
<sequence>MANSGCQKVGGGEGGEGGEGGGDEGNGIPSVSVSSANGNLSSSGSWTYHHQLPTFAKELIAGGVSGGVAKTIIAPLERVKILFQTRLGNFQSVGVWRSLGHIFRTEGVLGFYRGNGANVVRVVPYAALHYMTYEQYRRWIIAAYGYSDPRVDLVAGSFAGATAVVCTYPLDLIRTRLALQFPAHPERMGPGAMLASEHGIRTVFTTVFQESGVKGLYRGIGPTLWGIFPYAGLKFYVYEALKGSIPGEPSVPTKLACGAAAGLVGQTVTYPLDVVRRQMQVQKVSHGQHNSSGVVAAELLMAGGPRTTVYANTWEGLRAIIQTQGWRQLYAGMSINYMKMVPAVAVGFTVYDGMKSWLQVPPRERHRNGKSSSSGQ</sequence>
<evidence type="ECO:0000256" key="2">
    <source>
        <dbReference type="ARBA" id="ARBA00006375"/>
    </source>
</evidence>
<comment type="caution">
    <text evidence="12">The sequence shown here is derived from an EMBL/GenBank/DDBJ whole genome shotgun (WGS) entry which is preliminary data.</text>
</comment>
<dbReference type="InterPro" id="IPR023395">
    <property type="entry name" value="MCP_dom_sf"/>
</dbReference>
<feature type="repeat" description="Solcar" evidence="9">
    <location>
        <begin position="147"/>
        <end position="244"/>
    </location>
</feature>
<dbReference type="PANTHER" id="PTHR24089">
    <property type="entry name" value="SOLUTE CARRIER FAMILY 25"/>
    <property type="match status" value="1"/>
</dbReference>
<feature type="compositionally biased region" description="Gly residues" evidence="11">
    <location>
        <begin position="8"/>
        <end position="25"/>
    </location>
</feature>
<organism evidence="12 13">
    <name type="scientific">Chara braunii</name>
    <name type="common">Braun's stonewort</name>
    <dbReference type="NCBI Taxonomy" id="69332"/>
    <lineage>
        <taxon>Eukaryota</taxon>
        <taxon>Viridiplantae</taxon>
        <taxon>Streptophyta</taxon>
        <taxon>Charophyceae</taxon>
        <taxon>Charales</taxon>
        <taxon>Characeae</taxon>
        <taxon>Chara</taxon>
    </lineage>
</organism>
<evidence type="ECO:0000256" key="10">
    <source>
        <dbReference type="RuleBase" id="RU000488"/>
    </source>
</evidence>
<keyword evidence="8 9" id="KW-0472">Membrane</keyword>
<dbReference type="Proteomes" id="UP000265515">
    <property type="component" value="Unassembled WGS sequence"/>
</dbReference>
<evidence type="ECO:0000256" key="3">
    <source>
        <dbReference type="ARBA" id="ARBA00022448"/>
    </source>
</evidence>
<dbReference type="GO" id="GO:0055085">
    <property type="term" value="P:transmembrane transport"/>
    <property type="evidence" value="ECO:0007669"/>
    <property type="project" value="InterPro"/>
</dbReference>
<evidence type="ECO:0000256" key="11">
    <source>
        <dbReference type="SAM" id="MobiDB-lite"/>
    </source>
</evidence>
<evidence type="ECO:0008006" key="14">
    <source>
        <dbReference type="Google" id="ProtNLM"/>
    </source>
</evidence>
<feature type="compositionally biased region" description="Low complexity" evidence="11">
    <location>
        <begin position="26"/>
        <end position="36"/>
    </location>
</feature>
<evidence type="ECO:0000313" key="13">
    <source>
        <dbReference type="Proteomes" id="UP000265515"/>
    </source>
</evidence>
<dbReference type="PRINTS" id="PR00928">
    <property type="entry name" value="GRAVESDC"/>
</dbReference>
<keyword evidence="7" id="KW-0496">Mitochondrion</keyword>
<dbReference type="PRINTS" id="PR00926">
    <property type="entry name" value="MITOCARRIER"/>
</dbReference>
<evidence type="ECO:0000256" key="7">
    <source>
        <dbReference type="ARBA" id="ARBA00023128"/>
    </source>
</evidence>
<accession>A0A388LMG2</accession>